<gene>
    <name evidence="1" type="ORF">C823_01794</name>
</gene>
<evidence type="ECO:0000313" key="2">
    <source>
        <dbReference type="Proteomes" id="UP000012589"/>
    </source>
</evidence>
<dbReference type="Proteomes" id="UP000012589">
    <property type="component" value="Unassembled WGS sequence"/>
</dbReference>
<name>N2AH80_9FIRM</name>
<organism evidence="1 2">
    <name type="scientific">Eubacterium plexicaudatum ASF492</name>
    <dbReference type="NCBI Taxonomy" id="1235802"/>
    <lineage>
        <taxon>Bacteria</taxon>
        <taxon>Bacillati</taxon>
        <taxon>Bacillota</taxon>
        <taxon>Clostridia</taxon>
        <taxon>Eubacteriales</taxon>
        <taxon>Eubacteriaceae</taxon>
        <taxon>Eubacterium</taxon>
    </lineage>
</organism>
<dbReference type="AlphaFoldDB" id="N2AH80"/>
<dbReference type="HOGENOM" id="CLU_2649094_0_0_9"/>
<keyword evidence="2" id="KW-1185">Reference proteome</keyword>
<reference evidence="1 2" key="1">
    <citation type="journal article" date="2014" name="Genome Announc.">
        <title>Draft genome sequences of the altered schaedler flora, a defined bacterial community from gnotobiotic mice.</title>
        <authorList>
            <person name="Wannemuehler M.J."/>
            <person name="Overstreet A.M."/>
            <person name="Ward D.V."/>
            <person name="Phillips G.J."/>
        </authorList>
    </citation>
    <scope>NUCLEOTIDE SEQUENCE [LARGE SCALE GENOMIC DNA]</scope>
    <source>
        <strain evidence="1 2">ASF492</strain>
    </source>
</reference>
<comment type="caution">
    <text evidence="1">The sequence shown here is derived from an EMBL/GenBank/DDBJ whole genome shotgun (WGS) entry which is preliminary data.</text>
</comment>
<evidence type="ECO:0000313" key="1">
    <source>
        <dbReference type="EMBL" id="EMZ28767.1"/>
    </source>
</evidence>
<accession>N2AH80</accession>
<protein>
    <submittedName>
        <fullName evidence="1">Uncharacterized protein</fullName>
    </submittedName>
</protein>
<dbReference type="STRING" id="1235802.C823_01794"/>
<dbReference type="EMBL" id="AQFT01000057">
    <property type="protein sequence ID" value="EMZ28767.1"/>
    <property type="molecule type" value="Genomic_DNA"/>
</dbReference>
<sequence>MAGLQRRDIVRTHFRRWYFGAGYEAVGMLDTGQWKWLLHVPGWSRKSGVYKSFELEDGEDGKVCTRMYGKDLGQRY</sequence>
<dbReference type="PATRIC" id="fig|1235802.3.peg.1900"/>
<proteinExistence type="predicted"/>